<reference evidence="2 3" key="1">
    <citation type="journal article" date="2022" name="G3 (Bethesda)">
        <title>Whole-genome sequence and methylome profiling of the almond [Prunus dulcis (Mill.) D.A. Webb] cultivar 'Nonpareil'.</title>
        <authorList>
            <person name="D'Amico-Willman K.M."/>
            <person name="Ouma W.Z."/>
            <person name="Meulia T."/>
            <person name="Sideli G.M."/>
            <person name="Gradziel T.M."/>
            <person name="Fresnedo-Ramirez J."/>
        </authorList>
    </citation>
    <scope>NUCLEOTIDE SEQUENCE [LARGE SCALE GENOMIC DNA]</scope>
    <source>
        <strain evidence="2">Clone GOH B32 T37-40</strain>
    </source>
</reference>
<evidence type="ECO:0008006" key="4">
    <source>
        <dbReference type="Google" id="ProtNLM"/>
    </source>
</evidence>
<sequence length="265" mass="30223">MSGSGGGELRAPIFNGENFDFWQIKIKTIFRSHELWEMVENGYKIPVKEDALTKAEKKLLREYTVKDARALGIIQGAVSDHIFPRIATQESTKVAWDILKQEFVGDKQVRFVKLQGLRRDFEYTRMNDSETISGYIAKLFDLFNQMRSYGEDLSNQRIVQKLLISLPKSHDSIAAMIENTKDLDTVDAQDVVAILKGYEHRLDKHGENGTEKAFTSLNIGLKSNRSNCQNNQNKSQKSKWKPWSNKAEGSNKVGSYEGTIRLILM</sequence>
<protein>
    <recommendedName>
        <fullName evidence="4">DUF4219 domain-containing protein</fullName>
    </recommendedName>
</protein>
<dbReference type="Proteomes" id="UP001054821">
    <property type="component" value="Chromosome 4"/>
</dbReference>
<proteinExistence type="predicted"/>
<evidence type="ECO:0000313" key="3">
    <source>
        <dbReference type="Proteomes" id="UP001054821"/>
    </source>
</evidence>
<name>A0AAD4VYJ1_PRUDU</name>
<comment type="caution">
    <text evidence="2">The sequence shown here is derived from an EMBL/GenBank/DDBJ whole genome shotgun (WGS) entry which is preliminary data.</text>
</comment>
<dbReference type="PANTHER" id="PTHR35317:SF35">
    <property type="entry name" value="DUF4219 DOMAIN-CONTAINING PROTEIN"/>
    <property type="match status" value="1"/>
</dbReference>
<dbReference type="Pfam" id="PF14223">
    <property type="entry name" value="Retrotran_gag_2"/>
    <property type="match status" value="1"/>
</dbReference>
<evidence type="ECO:0000256" key="1">
    <source>
        <dbReference type="SAM" id="MobiDB-lite"/>
    </source>
</evidence>
<feature type="region of interest" description="Disordered" evidence="1">
    <location>
        <begin position="225"/>
        <end position="248"/>
    </location>
</feature>
<feature type="compositionally biased region" description="Low complexity" evidence="1">
    <location>
        <begin position="225"/>
        <end position="246"/>
    </location>
</feature>
<gene>
    <name evidence="2" type="ORF">L3X38_022470</name>
</gene>
<accession>A0AAD4VYJ1</accession>
<evidence type="ECO:0000313" key="2">
    <source>
        <dbReference type="EMBL" id="KAI5332341.1"/>
    </source>
</evidence>
<dbReference type="EMBL" id="JAJFAZ020000004">
    <property type="protein sequence ID" value="KAI5332341.1"/>
    <property type="molecule type" value="Genomic_DNA"/>
</dbReference>
<dbReference type="PANTHER" id="PTHR35317">
    <property type="entry name" value="OS04G0629600 PROTEIN"/>
    <property type="match status" value="1"/>
</dbReference>
<dbReference type="AlphaFoldDB" id="A0AAD4VYJ1"/>
<keyword evidence="3" id="KW-1185">Reference proteome</keyword>
<organism evidence="2 3">
    <name type="scientific">Prunus dulcis</name>
    <name type="common">Almond</name>
    <name type="synonym">Amygdalus dulcis</name>
    <dbReference type="NCBI Taxonomy" id="3755"/>
    <lineage>
        <taxon>Eukaryota</taxon>
        <taxon>Viridiplantae</taxon>
        <taxon>Streptophyta</taxon>
        <taxon>Embryophyta</taxon>
        <taxon>Tracheophyta</taxon>
        <taxon>Spermatophyta</taxon>
        <taxon>Magnoliopsida</taxon>
        <taxon>eudicotyledons</taxon>
        <taxon>Gunneridae</taxon>
        <taxon>Pentapetalae</taxon>
        <taxon>rosids</taxon>
        <taxon>fabids</taxon>
        <taxon>Rosales</taxon>
        <taxon>Rosaceae</taxon>
        <taxon>Amygdaloideae</taxon>
        <taxon>Amygdaleae</taxon>
        <taxon>Prunus</taxon>
    </lineage>
</organism>